<comment type="catalytic activity">
    <reaction evidence="8">
        <text>L-aspartate + L-glutamine + ATP + H2O = L-asparagine + L-glutamate + AMP + diphosphate + H(+)</text>
        <dbReference type="Rhea" id="RHEA:12228"/>
        <dbReference type="ChEBI" id="CHEBI:15377"/>
        <dbReference type="ChEBI" id="CHEBI:15378"/>
        <dbReference type="ChEBI" id="CHEBI:29985"/>
        <dbReference type="ChEBI" id="CHEBI:29991"/>
        <dbReference type="ChEBI" id="CHEBI:30616"/>
        <dbReference type="ChEBI" id="CHEBI:33019"/>
        <dbReference type="ChEBI" id="CHEBI:58048"/>
        <dbReference type="ChEBI" id="CHEBI:58359"/>
        <dbReference type="ChEBI" id="CHEBI:456215"/>
        <dbReference type="EC" id="6.3.5.4"/>
    </reaction>
</comment>
<sequence length="613" mass="68156">MCGIVGWIDFSTDLETQRPVVRRMTDTMRFRGPDAEGIWISGHAALGHRRLSVIDIEGGIQPMVRDQVALTYSGEIYNFRELRKELEGAGHTFTTKSDTEVVLRAYLEWGIACVERFNGMFGFALWDERSQELLLVRDRVGVKPVYYYPTAHGILFGSEPKAILANPAAKRKVDVDGFANFLVLQANVTGKTPFDGLLELQPGEFLRVGRAGIERTRYYQLTARPHEDDLDTTVETVRGLLADIVERQLVSDVPIGTLLSGGIDSSLLTSLATRSNTAADVVRSFSIDFVGHAGFFDTASDALRATEDAPFIREVVDYVGCKHEGIDVATAALCDPEVRRRVLTAWDLPNHLGDMDVSLYLLFQAVRERCTVAISGEGADEVFGGYPWLHDEKVLDIPVYPWMAFQLLQGTPSTFSLFDGDVLARTALFERVGAMYAQGVAEAPTLDGESPVDARMRAANYLDLTRFMRPLLDRKDRMSMAVGLEVRVPFCDHRLIDYVFNVPWSMKQRAGESKWLLRAAAGDLLPDSVRHRPKSVFPATLDTGYDDMLRKGLNQVLTGADEPIREFLNADAATAIVDGTDPATGSWARLRTESILRANAWIKEYDVDMSPLS</sequence>
<gene>
    <name evidence="13" type="ORF">NCAST_05_01870</name>
</gene>
<feature type="site" description="Important for beta-aspartyl-AMP intermediate formation" evidence="11">
    <location>
        <position position="377"/>
    </location>
</feature>
<dbReference type="STRING" id="1824.SAMN05444423_107105"/>
<feature type="domain" description="Glutamine amidotransferase type-2" evidence="12">
    <location>
        <begin position="2"/>
        <end position="211"/>
    </location>
</feature>
<keyword evidence="14" id="KW-1185">Reference proteome</keyword>
<dbReference type="Gene3D" id="3.40.50.620">
    <property type="entry name" value="HUPs"/>
    <property type="match status" value="1"/>
</dbReference>
<evidence type="ECO:0000256" key="3">
    <source>
        <dbReference type="ARBA" id="ARBA00012737"/>
    </source>
</evidence>
<reference evidence="13 14" key="1">
    <citation type="journal article" date="2014" name="BMC Genomics">
        <title>Genome based analysis of type-I polyketide synthase and nonribosomal peptide synthetase gene clusters in seven strains of five representative Nocardia species.</title>
        <authorList>
            <person name="Komaki H."/>
            <person name="Ichikawa N."/>
            <person name="Hosoyama A."/>
            <person name="Takahashi-Nakaguchi A."/>
            <person name="Matsuzawa T."/>
            <person name="Suzuki K."/>
            <person name="Fujita N."/>
            <person name="Gonoi T."/>
        </authorList>
    </citation>
    <scope>NUCLEOTIDE SEQUENCE [LARGE SCALE GENOMIC DNA]</scope>
    <source>
        <strain evidence="13 14">NBRC 15531</strain>
    </source>
</reference>
<dbReference type="GO" id="GO:0004066">
    <property type="term" value="F:asparagine synthase (glutamine-hydrolyzing) activity"/>
    <property type="evidence" value="ECO:0007669"/>
    <property type="project" value="UniProtKB-EC"/>
</dbReference>
<dbReference type="Pfam" id="PF13537">
    <property type="entry name" value="GATase_7"/>
    <property type="match status" value="1"/>
</dbReference>
<evidence type="ECO:0000256" key="5">
    <source>
        <dbReference type="ARBA" id="ARBA00022840"/>
    </source>
</evidence>
<evidence type="ECO:0000313" key="13">
    <source>
        <dbReference type="EMBL" id="GAD81752.1"/>
    </source>
</evidence>
<comment type="pathway">
    <text evidence="1">Amino-acid biosynthesis; L-asparagine biosynthesis; L-asparagine from L-aspartate (L-Gln route): step 1/1.</text>
</comment>
<dbReference type="NCBIfam" id="TIGR01536">
    <property type="entry name" value="asn_synth_AEB"/>
    <property type="match status" value="1"/>
</dbReference>
<dbReference type="PROSITE" id="PS51278">
    <property type="entry name" value="GATASE_TYPE_2"/>
    <property type="match status" value="1"/>
</dbReference>
<evidence type="ECO:0000256" key="6">
    <source>
        <dbReference type="ARBA" id="ARBA00022888"/>
    </source>
</evidence>
<feature type="binding site" evidence="10">
    <location>
        <position position="98"/>
    </location>
    <ligand>
        <name>L-glutamine</name>
        <dbReference type="ChEBI" id="CHEBI:58359"/>
    </ligand>
</feature>
<organism evidence="13 14">
    <name type="scientific">Nocardia asteroides NBRC 15531</name>
    <dbReference type="NCBI Taxonomy" id="1110697"/>
    <lineage>
        <taxon>Bacteria</taxon>
        <taxon>Bacillati</taxon>
        <taxon>Actinomycetota</taxon>
        <taxon>Actinomycetes</taxon>
        <taxon>Mycobacteriales</taxon>
        <taxon>Nocardiaceae</taxon>
        <taxon>Nocardia</taxon>
    </lineage>
</organism>
<evidence type="ECO:0000256" key="8">
    <source>
        <dbReference type="ARBA" id="ARBA00048741"/>
    </source>
</evidence>
<dbReference type="InterPro" id="IPR001962">
    <property type="entry name" value="Asn_synthase"/>
</dbReference>
<dbReference type="SUPFAM" id="SSF52402">
    <property type="entry name" value="Adenine nucleotide alpha hydrolases-like"/>
    <property type="match status" value="1"/>
</dbReference>
<evidence type="ECO:0000256" key="10">
    <source>
        <dbReference type="PIRSR" id="PIRSR001589-2"/>
    </source>
</evidence>
<feature type="binding site" evidence="10">
    <location>
        <position position="287"/>
    </location>
    <ligand>
        <name>ATP</name>
        <dbReference type="ChEBI" id="CHEBI:30616"/>
    </ligand>
</feature>
<dbReference type="InterPro" id="IPR033738">
    <property type="entry name" value="AsnB_N"/>
</dbReference>
<evidence type="ECO:0000256" key="2">
    <source>
        <dbReference type="ARBA" id="ARBA00005752"/>
    </source>
</evidence>
<dbReference type="eggNOG" id="COG0367">
    <property type="taxonomic scope" value="Bacteria"/>
</dbReference>
<dbReference type="InterPro" id="IPR006426">
    <property type="entry name" value="Asn_synth_AEB"/>
</dbReference>
<dbReference type="RefSeq" id="WP_022565516.1">
    <property type="nucleotide sequence ID" value="NZ_BAFO02000005.1"/>
</dbReference>
<dbReference type="Proteomes" id="UP000017048">
    <property type="component" value="Unassembled WGS sequence"/>
</dbReference>
<dbReference type="GO" id="GO:0006529">
    <property type="term" value="P:asparagine biosynthetic process"/>
    <property type="evidence" value="ECO:0007669"/>
    <property type="project" value="UniProtKB-KW"/>
</dbReference>
<dbReference type="InterPro" id="IPR051786">
    <property type="entry name" value="ASN_synthetase/amidase"/>
</dbReference>
<dbReference type="Pfam" id="PF00733">
    <property type="entry name" value="Asn_synthase"/>
    <property type="match status" value="1"/>
</dbReference>
<keyword evidence="9" id="KW-0028">Amino-acid biosynthesis</keyword>
<evidence type="ECO:0000259" key="12">
    <source>
        <dbReference type="PROSITE" id="PS51278"/>
    </source>
</evidence>
<evidence type="ECO:0000256" key="11">
    <source>
        <dbReference type="PIRSR" id="PIRSR001589-3"/>
    </source>
</evidence>
<evidence type="ECO:0000256" key="1">
    <source>
        <dbReference type="ARBA" id="ARBA00005187"/>
    </source>
</evidence>
<dbReference type="CDD" id="cd01991">
    <property type="entry name" value="Asn_synthase_B_C"/>
    <property type="match status" value="1"/>
</dbReference>
<keyword evidence="6 9" id="KW-0061">Asparagine biosynthesis</keyword>
<evidence type="ECO:0000256" key="4">
    <source>
        <dbReference type="ARBA" id="ARBA00022741"/>
    </source>
</evidence>
<name>U5E317_NOCAS</name>
<feature type="binding site" evidence="10">
    <location>
        <position position="258"/>
    </location>
    <ligand>
        <name>ATP</name>
        <dbReference type="ChEBI" id="CHEBI:30616"/>
    </ligand>
</feature>
<dbReference type="PANTHER" id="PTHR43284">
    <property type="entry name" value="ASPARAGINE SYNTHETASE (GLUTAMINE-HYDROLYZING)"/>
    <property type="match status" value="1"/>
</dbReference>
<evidence type="ECO:0000256" key="9">
    <source>
        <dbReference type="PIRSR" id="PIRSR001589-1"/>
    </source>
</evidence>
<dbReference type="InterPro" id="IPR014729">
    <property type="entry name" value="Rossmann-like_a/b/a_fold"/>
</dbReference>
<accession>U5E317</accession>
<dbReference type="GeneID" id="91518964"/>
<dbReference type="Gene3D" id="3.60.20.10">
    <property type="entry name" value="Glutamine Phosphoribosylpyrophosphate, subunit 1, domain 1"/>
    <property type="match status" value="1"/>
</dbReference>
<dbReference type="PANTHER" id="PTHR43284:SF1">
    <property type="entry name" value="ASPARAGINE SYNTHETASE"/>
    <property type="match status" value="1"/>
</dbReference>
<dbReference type="OrthoDB" id="9763290at2"/>
<proteinExistence type="inferred from homology"/>
<feature type="active site" description="For GATase activity" evidence="9">
    <location>
        <position position="2"/>
    </location>
</feature>
<dbReference type="GO" id="GO:0005829">
    <property type="term" value="C:cytosol"/>
    <property type="evidence" value="ECO:0007669"/>
    <property type="project" value="TreeGrafter"/>
</dbReference>
<dbReference type="EMBL" id="BAFO02000005">
    <property type="protein sequence ID" value="GAD81752.1"/>
    <property type="molecule type" value="Genomic_DNA"/>
</dbReference>
<comment type="caution">
    <text evidence="13">The sequence shown here is derived from an EMBL/GenBank/DDBJ whole genome shotgun (WGS) entry which is preliminary data.</text>
</comment>
<evidence type="ECO:0000313" key="14">
    <source>
        <dbReference type="Proteomes" id="UP000017048"/>
    </source>
</evidence>
<dbReference type="SUPFAM" id="SSF56235">
    <property type="entry name" value="N-terminal nucleophile aminohydrolases (Ntn hydrolases)"/>
    <property type="match status" value="1"/>
</dbReference>
<dbReference type="CDD" id="cd00712">
    <property type="entry name" value="AsnB"/>
    <property type="match status" value="1"/>
</dbReference>
<dbReference type="GO" id="GO:0005524">
    <property type="term" value="F:ATP binding"/>
    <property type="evidence" value="ECO:0007669"/>
    <property type="project" value="UniProtKB-KW"/>
</dbReference>
<dbReference type="InterPro" id="IPR017932">
    <property type="entry name" value="GATase_2_dom"/>
</dbReference>
<dbReference type="InterPro" id="IPR029055">
    <property type="entry name" value="Ntn_hydrolases_N"/>
</dbReference>
<feature type="binding site" evidence="10">
    <location>
        <begin position="375"/>
        <end position="376"/>
    </location>
    <ligand>
        <name>ATP</name>
        <dbReference type="ChEBI" id="CHEBI:30616"/>
    </ligand>
</feature>
<keyword evidence="5 10" id="KW-0067">ATP-binding</keyword>
<keyword evidence="7 9" id="KW-0315">Glutamine amidotransferase</keyword>
<dbReference type="EC" id="6.3.5.4" evidence="3"/>
<protein>
    <recommendedName>
        <fullName evidence="3">asparagine synthase (glutamine-hydrolyzing)</fullName>
        <ecNumber evidence="3">6.3.5.4</ecNumber>
    </recommendedName>
</protein>
<dbReference type="PIRSF" id="PIRSF001589">
    <property type="entry name" value="Asn_synthetase_glu-h"/>
    <property type="match status" value="1"/>
</dbReference>
<dbReference type="AlphaFoldDB" id="U5E317"/>
<evidence type="ECO:0000256" key="7">
    <source>
        <dbReference type="ARBA" id="ARBA00022962"/>
    </source>
</evidence>
<comment type="similarity">
    <text evidence="2">Belongs to the asparagine synthetase family.</text>
</comment>
<keyword evidence="4 10" id="KW-0547">Nucleotide-binding</keyword>